<feature type="domain" description="Transglutaminase-like" evidence="2">
    <location>
        <begin position="401"/>
        <end position="472"/>
    </location>
</feature>
<dbReference type="InterPro" id="IPR025403">
    <property type="entry name" value="TgpA-like_C"/>
</dbReference>
<keyword evidence="3" id="KW-0012">Acyltransferase</keyword>
<keyword evidence="4" id="KW-1185">Reference proteome</keyword>
<dbReference type="PANTHER" id="PTHR42736:SF1">
    <property type="entry name" value="PROTEIN-GLUTAMINE GAMMA-GLUTAMYLTRANSFERASE"/>
    <property type="match status" value="1"/>
</dbReference>
<dbReference type="PANTHER" id="PTHR42736">
    <property type="entry name" value="PROTEIN-GLUTAMINE GAMMA-GLUTAMYLTRANSFERASE"/>
    <property type="match status" value="1"/>
</dbReference>
<proteinExistence type="predicted"/>
<keyword evidence="3" id="KW-0808">Transferase</keyword>
<feature type="transmembrane region" description="Helical" evidence="1">
    <location>
        <begin position="32"/>
        <end position="49"/>
    </location>
</feature>
<dbReference type="InterPro" id="IPR038765">
    <property type="entry name" value="Papain-like_cys_pep_sf"/>
</dbReference>
<dbReference type="GO" id="GO:0003810">
    <property type="term" value="F:protein-glutamine gamma-glutamyltransferase activity"/>
    <property type="evidence" value="ECO:0007669"/>
    <property type="project" value="UniProtKB-EC"/>
</dbReference>
<dbReference type="Proteomes" id="UP000094769">
    <property type="component" value="Unassembled WGS sequence"/>
</dbReference>
<gene>
    <name evidence="3" type="primary">tgpA_1</name>
    <name evidence="3" type="ORF">CODIS_03780</name>
</gene>
<dbReference type="Pfam" id="PF11992">
    <property type="entry name" value="TgpA_N"/>
    <property type="match status" value="1"/>
</dbReference>
<feature type="transmembrane region" description="Helical" evidence="1">
    <location>
        <begin position="61"/>
        <end position="78"/>
    </location>
</feature>
<evidence type="ECO:0000313" key="4">
    <source>
        <dbReference type="Proteomes" id="UP000094769"/>
    </source>
</evidence>
<reference evidence="3 4" key="1">
    <citation type="submission" date="2016-06" db="EMBL/GenBank/DDBJ databases">
        <title>Genome sequence of endosymbiont of Candidatus Endolucinida thiodiazotropha.</title>
        <authorList>
            <person name="Poehlein A."/>
            <person name="Koenig S."/>
            <person name="Heiden S.E."/>
            <person name="Thuermer A."/>
            <person name="Voget S."/>
            <person name="Daniel R."/>
            <person name="Markert S."/>
            <person name="Gros O."/>
            <person name="Schweder T."/>
        </authorList>
    </citation>
    <scope>NUCLEOTIDE SEQUENCE [LARGE SCALE GENOMIC DNA]</scope>
    <source>
        <strain evidence="3 4">COS</strain>
    </source>
</reference>
<keyword evidence="1" id="KW-0472">Membrane</keyword>
<evidence type="ECO:0000259" key="2">
    <source>
        <dbReference type="SMART" id="SM00460"/>
    </source>
</evidence>
<dbReference type="Pfam" id="PF13559">
    <property type="entry name" value="DUF4129"/>
    <property type="match status" value="1"/>
</dbReference>
<comment type="caution">
    <text evidence="3">The sequence shown here is derived from an EMBL/GenBank/DDBJ whole genome shotgun (WGS) entry which is preliminary data.</text>
</comment>
<evidence type="ECO:0000256" key="1">
    <source>
        <dbReference type="SAM" id="Phobius"/>
    </source>
</evidence>
<dbReference type="AlphaFoldDB" id="A0A7Z0VPA7"/>
<dbReference type="RefSeq" id="WP_069121022.1">
    <property type="nucleotide sequence ID" value="NZ_MARB01000002.1"/>
</dbReference>
<feature type="transmembrane region" description="Helical" evidence="1">
    <location>
        <begin position="108"/>
        <end position="125"/>
    </location>
</feature>
<dbReference type="OrthoDB" id="9804872at2"/>
<dbReference type="EC" id="2.3.2.13" evidence="3"/>
<dbReference type="InterPro" id="IPR002931">
    <property type="entry name" value="Transglutaminase-like"/>
</dbReference>
<dbReference type="InterPro" id="IPR021878">
    <property type="entry name" value="TgpA_N"/>
</dbReference>
<feature type="transmembrane region" description="Helical" evidence="1">
    <location>
        <begin position="131"/>
        <end position="150"/>
    </location>
</feature>
<feature type="transmembrane region" description="Helical" evidence="1">
    <location>
        <begin position="162"/>
        <end position="183"/>
    </location>
</feature>
<protein>
    <submittedName>
        <fullName evidence="3">Protein-glutamine gamma-glutamyltransferase</fullName>
        <ecNumber evidence="3">2.3.2.13</ecNumber>
    </submittedName>
</protein>
<evidence type="ECO:0000313" key="3">
    <source>
        <dbReference type="EMBL" id="ODJ89279.1"/>
    </source>
</evidence>
<dbReference type="Pfam" id="PF01841">
    <property type="entry name" value="Transglut_core"/>
    <property type="match status" value="1"/>
</dbReference>
<dbReference type="SUPFAM" id="SSF54001">
    <property type="entry name" value="Cysteine proteinases"/>
    <property type="match status" value="1"/>
</dbReference>
<accession>A0A7Z0VPA7</accession>
<keyword evidence="1" id="KW-0812">Transmembrane</keyword>
<dbReference type="InterPro" id="IPR052901">
    <property type="entry name" value="Bact_TGase-like"/>
</dbReference>
<dbReference type="SMART" id="SM00460">
    <property type="entry name" value="TGc"/>
    <property type="match status" value="1"/>
</dbReference>
<name>A0A7Z0VPA7_9GAMM</name>
<organism evidence="3 4">
    <name type="scientific">Candidatus Thiodiazotropha endolucinida</name>
    <dbReference type="NCBI Taxonomy" id="1655433"/>
    <lineage>
        <taxon>Bacteria</taxon>
        <taxon>Pseudomonadati</taxon>
        <taxon>Pseudomonadota</taxon>
        <taxon>Gammaproteobacteria</taxon>
        <taxon>Chromatiales</taxon>
        <taxon>Sedimenticolaceae</taxon>
        <taxon>Candidatus Thiodiazotropha</taxon>
    </lineage>
</organism>
<feature type="transmembrane region" description="Helical" evidence="1">
    <location>
        <begin position="549"/>
        <end position="571"/>
    </location>
</feature>
<dbReference type="Gene3D" id="3.10.620.30">
    <property type="match status" value="1"/>
</dbReference>
<sequence>MKQPVDYTVTPAFMSKLTLIMGLALLPHVSNIPLNISLYLSLLFIWRIAGLHSSKLQPGRWLLLAVTLVSISIVYSQYQTLLGRDAGVALLGIMLMLKVMEIKKRRDIYISVFISYFVIITQFLFSQSLLLTLYLIIIVTCLTALLLEINRVTPAHNFLPPIIKTIQITSQALPIAIILFIIFPRITQPLWSFGSESSARTGLSDRVTPGSVSDLIESSEVAFRAEFKQPPPPTQQRYWRGLVLWDTDGYSWYTDKEQPITNINTQLTMLSQPVKDEIFLEPHDEKWLIALDVPLEAPARSRLTDDFQLVHNERVTKPKNNSLHSLTKYNMSNLTPMLRQRALKLGVTVTDQQRKLVARWKRESNNDSEMVEQALRFFNTNPFVYTLSPPTYLSNPVDEFLFEGRAGFCEHYATSFNQLMRIAGIPSRLVLGYQGGEYNELGDYFIIRQYHAHAWSEVWLEGRGWVRIDPTAAVAPERIEYPLRLAFGEEGAPAMFELDGSGLAASMIRHFTHALDSANIRWRRWIIGYSREHQFTLMRNFGFNTYTTIQWSLITVGLVAIVLLVVVFNIVRQGRLRLTPTQQLYQRFCNKLSKLGITRRAYEGPMDYAKRAARNRPDLADQIMAIIDLYIRLRYASQTRDYEQQRTFARQVRQFRPRRR</sequence>
<dbReference type="EMBL" id="MARB01000002">
    <property type="protein sequence ID" value="ODJ89279.1"/>
    <property type="molecule type" value="Genomic_DNA"/>
</dbReference>
<keyword evidence="1" id="KW-1133">Transmembrane helix</keyword>